<organism evidence="2 3">
    <name type="scientific">Gnathostoma spinigerum</name>
    <dbReference type="NCBI Taxonomy" id="75299"/>
    <lineage>
        <taxon>Eukaryota</taxon>
        <taxon>Metazoa</taxon>
        <taxon>Ecdysozoa</taxon>
        <taxon>Nematoda</taxon>
        <taxon>Chromadorea</taxon>
        <taxon>Rhabditida</taxon>
        <taxon>Spirurina</taxon>
        <taxon>Gnathostomatomorpha</taxon>
        <taxon>Gnathostomatoidea</taxon>
        <taxon>Gnathostomatidae</taxon>
        <taxon>Gnathostoma</taxon>
    </lineage>
</organism>
<comment type="caution">
    <text evidence="2">The sequence shown here is derived from an EMBL/GenBank/DDBJ whole genome shotgun (WGS) entry which is preliminary data.</text>
</comment>
<name>A0ABD6ECJ7_9BILA</name>
<evidence type="ECO:0000256" key="1">
    <source>
        <dbReference type="SAM" id="MobiDB-lite"/>
    </source>
</evidence>
<accession>A0ABD6ECJ7</accession>
<sequence>MKQWENKDKISMIIRCSDCCRPKIGNEAKESRGKKRMTRISELSEHQSHHRSICQSTINKHYRSVS</sequence>
<dbReference type="Proteomes" id="UP001608902">
    <property type="component" value="Unassembled WGS sequence"/>
</dbReference>
<protein>
    <submittedName>
        <fullName evidence="2">Uncharacterized protein</fullName>
    </submittedName>
</protein>
<keyword evidence="3" id="KW-1185">Reference proteome</keyword>
<evidence type="ECO:0000313" key="3">
    <source>
        <dbReference type="Proteomes" id="UP001608902"/>
    </source>
</evidence>
<reference evidence="2 3" key="1">
    <citation type="submission" date="2024-08" db="EMBL/GenBank/DDBJ databases">
        <title>Gnathostoma spinigerum genome.</title>
        <authorList>
            <person name="Gonzalez-Bertolin B."/>
            <person name="Monzon S."/>
            <person name="Zaballos A."/>
            <person name="Jimenez P."/>
            <person name="Dekumyoy P."/>
            <person name="Varona S."/>
            <person name="Cuesta I."/>
            <person name="Sumanam S."/>
            <person name="Adisakwattana P."/>
            <person name="Gasser R.B."/>
            <person name="Hernandez-Gonzalez A."/>
            <person name="Young N.D."/>
            <person name="Perteguer M.J."/>
        </authorList>
    </citation>
    <scope>NUCLEOTIDE SEQUENCE [LARGE SCALE GENOMIC DNA]</scope>
    <source>
        <strain evidence="2">AL3</strain>
        <tissue evidence="2">Liver</tissue>
    </source>
</reference>
<dbReference type="EMBL" id="JBGFUD010002248">
    <property type="protein sequence ID" value="MFH4977365.1"/>
    <property type="molecule type" value="Genomic_DNA"/>
</dbReference>
<feature type="region of interest" description="Disordered" evidence="1">
    <location>
        <begin position="28"/>
        <end position="66"/>
    </location>
</feature>
<dbReference type="AlphaFoldDB" id="A0ABD6ECJ7"/>
<proteinExistence type="predicted"/>
<evidence type="ECO:0000313" key="2">
    <source>
        <dbReference type="EMBL" id="MFH4977365.1"/>
    </source>
</evidence>
<gene>
    <name evidence="2" type="ORF">AB6A40_004074</name>
</gene>